<feature type="binding site" evidence="13">
    <location>
        <position position="7"/>
    </location>
    <ligand>
        <name>Mg(2+)</name>
        <dbReference type="ChEBI" id="CHEBI:18420"/>
        <label>1</label>
    </ligand>
</feature>
<comment type="similarity">
    <text evidence="1 13">Belongs to the RuvC family.</text>
</comment>
<dbReference type="PANTHER" id="PTHR30194">
    <property type="entry name" value="CROSSOVER JUNCTION ENDODEOXYRIBONUCLEASE RUVC"/>
    <property type="match status" value="1"/>
</dbReference>
<dbReference type="STRING" id="1763535.LPB072_20875"/>
<evidence type="ECO:0000256" key="8">
    <source>
        <dbReference type="ARBA" id="ARBA00022842"/>
    </source>
</evidence>
<evidence type="ECO:0000256" key="1">
    <source>
        <dbReference type="ARBA" id="ARBA00009518"/>
    </source>
</evidence>
<keyword evidence="7 13" id="KW-0378">Hydrolase</keyword>
<evidence type="ECO:0000256" key="13">
    <source>
        <dbReference type="HAMAP-Rule" id="MF_00034"/>
    </source>
</evidence>
<dbReference type="Proteomes" id="UP000185657">
    <property type="component" value="Unassembled WGS sequence"/>
</dbReference>
<dbReference type="GO" id="GO:0005737">
    <property type="term" value="C:cytoplasm"/>
    <property type="evidence" value="ECO:0007669"/>
    <property type="project" value="UniProtKB-SubCell"/>
</dbReference>
<dbReference type="InterPro" id="IPR012337">
    <property type="entry name" value="RNaseH-like_sf"/>
</dbReference>
<proteinExistence type="inferred from homology"/>
<dbReference type="InterPro" id="IPR020563">
    <property type="entry name" value="X-over_junc_endoDNase_Mg_BS"/>
</dbReference>
<keyword evidence="2 13" id="KW-0963">Cytoplasm</keyword>
<gene>
    <name evidence="13" type="primary">ruvC</name>
    <name evidence="15" type="ORF">LPB072_20875</name>
    <name evidence="16" type="ORF">LPB72_12545</name>
</gene>
<evidence type="ECO:0000256" key="11">
    <source>
        <dbReference type="ARBA" id="ARBA00023204"/>
    </source>
</evidence>
<evidence type="ECO:0000256" key="10">
    <source>
        <dbReference type="ARBA" id="ARBA00023172"/>
    </source>
</evidence>
<dbReference type="EMBL" id="CP017476">
    <property type="protein sequence ID" value="AOW14906.1"/>
    <property type="molecule type" value="Genomic_DNA"/>
</dbReference>
<evidence type="ECO:0000256" key="3">
    <source>
        <dbReference type="ARBA" id="ARBA00022722"/>
    </source>
</evidence>
<dbReference type="GO" id="GO:0000287">
    <property type="term" value="F:magnesium ion binding"/>
    <property type="evidence" value="ECO:0007669"/>
    <property type="project" value="UniProtKB-UniRule"/>
</dbReference>
<evidence type="ECO:0000256" key="5">
    <source>
        <dbReference type="ARBA" id="ARBA00022759"/>
    </source>
</evidence>
<dbReference type="AlphaFoldDB" id="A0A167HMX7"/>
<dbReference type="GO" id="GO:0006310">
    <property type="term" value="P:DNA recombination"/>
    <property type="evidence" value="ECO:0007669"/>
    <property type="project" value="UniProtKB-UniRule"/>
</dbReference>
<evidence type="ECO:0000256" key="6">
    <source>
        <dbReference type="ARBA" id="ARBA00022763"/>
    </source>
</evidence>
<comment type="cofactor">
    <cofactor evidence="13">
        <name>Mg(2+)</name>
        <dbReference type="ChEBI" id="CHEBI:18420"/>
    </cofactor>
    <text evidence="13">Binds 2 Mg(2+) ion per subunit.</text>
</comment>
<feature type="binding site" evidence="13">
    <location>
        <position position="69"/>
    </location>
    <ligand>
        <name>Mg(2+)</name>
        <dbReference type="ChEBI" id="CHEBI:18420"/>
        <label>2</label>
    </ligand>
</feature>
<evidence type="ECO:0000256" key="12">
    <source>
        <dbReference type="ARBA" id="ARBA00029354"/>
    </source>
</evidence>
<dbReference type="OrthoDB" id="9805499at2"/>
<keyword evidence="4 13" id="KW-0479">Metal-binding</keyword>
<dbReference type="GO" id="GO:0048476">
    <property type="term" value="C:Holliday junction resolvase complex"/>
    <property type="evidence" value="ECO:0007669"/>
    <property type="project" value="UniProtKB-UniRule"/>
</dbReference>
<dbReference type="InterPro" id="IPR036397">
    <property type="entry name" value="RNaseH_sf"/>
</dbReference>
<dbReference type="GO" id="GO:0003677">
    <property type="term" value="F:DNA binding"/>
    <property type="evidence" value="ECO:0007669"/>
    <property type="project" value="UniProtKB-KW"/>
</dbReference>
<reference evidence="15 18" key="2">
    <citation type="submission" date="2016-10" db="EMBL/GenBank/DDBJ databases">
        <title>Hydorgenophaga sp. LPB0072 isolated from gastropod.</title>
        <authorList>
            <person name="Kim E."/>
            <person name="Yi H."/>
        </authorList>
    </citation>
    <scope>NUCLEOTIDE SEQUENCE [LARGE SCALE GENOMIC DNA]</scope>
    <source>
        <strain evidence="15 18">LPB0072</strain>
    </source>
</reference>
<keyword evidence="8 13" id="KW-0460">Magnesium</keyword>
<dbReference type="Pfam" id="PF02075">
    <property type="entry name" value="RuvC"/>
    <property type="match status" value="1"/>
</dbReference>
<dbReference type="EC" id="3.1.21.10" evidence="13 14"/>
<dbReference type="PANTHER" id="PTHR30194:SF3">
    <property type="entry name" value="CROSSOVER JUNCTION ENDODEOXYRIBONUCLEASE RUVC"/>
    <property type="match status" value="1"/>
</dbReference>
<dbReference type="KEGG" id="hyl:LPB072_20875"/>
<keyword evidence="6 13" id="KW-0227">DNA damage</keyword>
<comment type="catalytic activity">
    <reaction evidence="12 13">
        <text>Endonucleolytic cleavage at a junction such as a reciprocal single-stranded crossover between two homologous DNA duplexes (Holliday junction).</text>
        <dbReference type="EC" id="3.1.21.10"/>
    </reaction>
</comment>
<sequence>MRILGIDPGLQCTGFGVVDSEGAALHYVASGTIQTSPKDGALLPERLKILFDGISEVVKRYEPQVSACEIVFVNVNPQATLLLGQARGACLTALVANGLSVAEYTALQLKKAVVGYGRADKAQMQEMVKRLLALPGLPGKDAADALGLCIIHAQVARSVAVINKVSPLQARTHAAYKGGRSY</sequence>
<dbReference type="SUPFAM" id="SSF53098">
    <property type="entry name" value="Ribonuclease H-like"/>
    <property type="match status" value="1"/>
</dbReference>
<reference evidence="16 17" key="1">
    <citation type="submission" date="2016-02" db="EMBL/GenBank/DDBJ databases">
        <title>Draft genome sequence of Hydrogenophaga sp. LPB0072.</title>
        <authorList>
            <person name="Shin S.-K."/>
            <person name="Yi H."/>
        </authorList>
    </citation>
    <scope>NUCLEOTIDE SEQUENCE [LARGE SCALE GENOMIC DNA]</scope>
    <source>
        <strain evidence="16 17">LPB0072</strain>
    </source>
</reference>
<feature type="active site" evidence="13">
    <location>
        <position position="141"/>
    </location>
</feature>
<evidence type="ECO:0000313" key="15">
    <source>
        <dbReference type="EMBL" id="AOW14906.1"/>
    </source>
</evidence>
<keyword evidence="5 13" id="KW-0255">Endonuclease</keyword>
<keyword evidence="3 13" id="KW-0540">Nuclease</keyword>
<dbReference type="Gene3D" id="3.30.420.10">
    <property type="entry name" value="Ribonuclease H-like superfamily/Ribonuclease H"/>
    <property type="match status" value="1"/>
</dbReference>
<keyword evidence="10 13" id="KW-0233">DNA recombination</keyword>
<dbReference type="GO" id="GO:0006281">
    <property type="term" value="P:DNA repair"/>
    <property type="evidence" value="ECO:0007669"/>
    <property type="project" value="UniProtKB-UniRule"/>
</dbReference>
<keyword evidence="11 13" id="KW-0234">DNA repair</keyword>
<feature type="binding site" evidence="13">
    <location>
        <position position="141"/>
    </location>
    <ligand>
        <name>Mg(2+)</name>
        <dbReference type="ChEBI" id="CHEBI:18420"/>
        <label>1</label>
    </ligand>
</feature>
<dbReference type="PRINTS" id="PR00696">
    <property type="entry name" value="RSOLVASERUVC"/>
</dbReference>
<evidence type="ECO:0000313" key="18">
    <source>
        <dbReference type="Proteomes" id="UP000185680"/>
    </source>
</evidence>
<comment type="function">
    <text evidence="13">The RuvA-RuvB-RuvC complex processes Holliday junction (HJ) DNA during genetic recombination and DNA repair. Endonuclease that resolves HJ intermediates. Cleaves cruciform DNA by making single-stranded nicks across the HJ at symmetrical positions within the homologous arms, yielding a 5'-phosphate and a 3'-hydroxyl group; requires a central core of homology in the junction. The consensus cleavage sequence is 5'-(A/T)TT(C/G)-3'. Cleavage occurs on the 3'-side of the TT dinucleotide at the point of strand exchange. HJ branch migration catalyzed by RuvA-RuvB allows RuvC to scan DNA until it finds its consensus sequence, where it cleaves and resolves the cruciform DNA.</text>
</comment>
<dbReference type="CDD" id="cd16962">
    <property type="entry name" value="RuvC"/>
    <property type="match status" value="1"/>
</dbReference>
<evidence type="ECO:0000256" key="9">
    <source>
        <dbReference type="ARBA" id="ARBA00023125"/>
    </source>
</evidence>
<dbReference type="GO" id="GO:0008821">
    <property type="term" value="F:crossover junction DNA endonuclease activity"/>
    <property type="evidence" value="ECO:0007669"/>
    <property type="project" value="UniProtKB-UniRule"/>
</dbReference>
<dbReference type="RefSeq" id="WP_066091157.1">
    <property type="nucleotide sequence ID" value="NZ_CP017476.1"/>
</dbReference>
<feature type="active site" evidence="13">
    <location>
        <position position="69"/>
    </location>
</feature>
<comment type="subcellular location">
    <subcellularLocation>
        <location evidence="13">Cytoplasm</location>
    </subcellularLocation>
</comment>
<dbReference type="Proteomes" id="UP000185680">
    <property type="component" value="Chromosome"/>
</dbReference>
<dbReference type="PROSITE" id="PS01321">
    <property type="entry name" value="RUVC"/>
    <property type="match status" value="1"/>
</dbReference>
<dbReference type="EMBL" id="LVWD01000015">
    <property type="protein sequence ID" value="OAD41473.1"/>
    <property type="molecule type" value="Genomic_DNA"/>
</dbReference>
<feature type="active site" evidence="13">
    <location>
        <position position="7"/>
    </location>
</feature>
<organism evidence="15 18">
    <name type="scientific">Hydrogenophaga crassostreae</name>
    <dbReference type="NCBI Taxonomy" id="1763535"/>
    <lineage>
        <taxon>Bacteria</taxon>
        <taxon>Pseudomonadati</taxon>
        <taxon>Pseudomonadota</taxon>
        <taxon>Betaproteobacteria</taxon>
        <taxon>Burkholderiales</taxon>
        <taxon>Comamonadaceae</taxon>
        <taxon>Hydrogenophaga</taxon>
    </lineage>
</organism>
<dbReference type="HAMAP" id="MF_00034">
    <property type="entry name" value="RuvC"/>
    <property type="match status" value="1"/>
</dbReference>
<dbReference type="FunFam" id="3.30.420.10:FF:000002">
    <property type="entry name" value="Crossover junction endodeoxyribonuclease RuvC"/>
    <property type="match status" value="1"/>
</dbReference>
<accession>A0A167HMX7</accession>
<evidence type="ECO:0000256" key="14">
    <source>
        <dbReference type="NCBIfam" id="TIGR00228"/>
    </source>
</evidence>
<evidence type="ECO:0000313" key="16">
    <source>
        <dbReference type="EMBL" id="OAD41473.1"/>
    </source>
</evidence>
<name>A0A167HMX7_9BURK</name>
<evidence type="ECO:0000256" key="7">
    <source>
        <dbReference type="ARBA" id="ARBA00022801"/>
    </source>
</evidence>
<dbReference type="NCBIfam" id="TIGR00228">
    <property type="entry name" value="ruvC"/>
    <property type="match status" value="1"/>
</dbReference>
<evidence type="ECO:0000256" key="4">
    <source>
        <dbReference type="ARBA" id="ARBA00022723"/>
    </source>
</evidence>
<evidence type="ECO:0000256" key="2">
    <source>
        <dbReference type="ARBA" id="ARBA00022490"/>
    </source>
</evidence>
<comment type="subunit">
    <text evidence="13">Homodimer which binds Holliday junction (HJ) DNA. The HJ becomes 2-fold symmetrical on binding to RuvC with unstacked arms; it has a different conformation from HJ DNA in complex with RuvA. In the full resolvosome a probable DNA-RuvA(4)-RuvB(12)-RuvC(2) complex forms which resolves the HJ.</text>
</comment>
<keyword evidence="9 13" id="KW-0238">DNA-binding</keyword>
<dbReference type="InterPro" id="IPR002176">
    <property type="entry name" value="X-over_junc_endoDNase_RuvC"/>
</dbReference>
<protein>
    <recommendedName>
        <fullName evidence="13 14">Crossover junction endodeoxyribonuclease RuvC</fullName>
        <ecNumber evidence="13 14">3.1.21.10</ecNumber>
    </recommendedName>
    <alternativeName>
        <fullName evidence="13">Holliday junction nuclease RuvC</fullName>
    </alternativeName>
    <alternativeName>
        <fullName evidence="13">Holliday junction resolvase RuvC</fullName>
    </alternativeName>
</protein>
<keyword evidence="17" id="KW-1185">Reference proteome</keyword>
<evidence type="ECO:0000313" key="17">
    <source>
        <dbReference type="Proteomes" id="UP000185657"/>
    </source>
</evidence>